<keyword evidence="1" id="KW-0812">Transmembrane</keyword>
<reference evidence="3" key="1">
    <citation type="submission" date="2016-10" db="EMBL/GenBank/DDBJ databases">
        <authorList>
            <person name="Varghese N."/>
            <person name="Submissions S."/>
        </authorList>
    </citation>
    <scope>NUCLEOTIDE SEQUENCE [LARGE SCALE GENOMIC DNA]</scope>
    <source>
        <strain evidence="3">DSM 15363</strain>
    </source>
</reference>
<dbReference type="EMBL" id="FNCZ01000011">
    <property type="protein sequence ID" value="SDI46753.1"/>
    <property type="molecule type" value="Genomic_DNA"/>
</dbReference>
<feature type="transmembrane region" description="Helical" evidence="1">
    <location>
        <begin position="77"/>
        <end position="101"/>
    </location>
</feature>
<accession>A0A1G8KTP4</accession>
<keyword evidence="3" id="KW-1185">Reference proteome</keyword>
<name>A0A1G8KTP4_9FLAO</name>
<dbReference type="Proteomes" id="UP000199492">
    <property type="component" value="Unassembled WGS sequence"/>
</dbReference>
<proteinExistence type="predicted"/>
<evidence type="ECO:0000313" key="2">
    <source>
        <dbReference type="EMBL" id="SDI46753.1"/>
    </source>
</evidence>
<dbReference type="AlphaFoldDB" id="A0A1G8KTP4"/>
<feature type="transmembrane region" description="Helical" evidence="1">
    <location>
        <begin position="7"/>
        <end position="24"/>
    </location>
</feature>
<keyword evidence="1" id="KW-0472">Membrane</keyword>
<keyword evidence="1" id="KW-1133">Transmembrane helix</keyword>
<gene>
    <name evidence="2" type="ORF">SAMN04489796_111103</name>
</gene>
<sequence>MPKLKIYLYYVFLIAFLAISWGVFKVTNLNFVFNFLDTYYIIQYSDISILLIFPTLLIALLYWLFSKTSVELVKSLVRIHTLTTIVGIVLLITITSFLDFISPLGTTSNFPLFDESENTSITLIILCLLIITSQLLFFLNIILSLASFFFRKNREKR</sequence>
<feature type="transmembrane region" description="Helical" evidence="1">
    <location>
        <begin position="121"/>
        <end position="150"/>
    </location>
</feature>
<dbReference type="STRING" id="262004.SAMN04489796_111103"/>
<protein>
    <submittedName>
        <fullName evidence="2">Uncharacterized protein</fullName>
    </submittedName>
</protein>
<feature type="transmembrane region" description="Helical" evidence="1">
    <location>
        <begin position="44"/>
        <end position="65"/>
    </location>
</feature>
<evidence type="ECO:0000313" key="3">
    <source>
        <dbReference type="Proteomes" id="UP000199492"/>
    </source>
</evidence>
<dbReference type="InterPro" id="IPR036927">
    <property type="entry name" value="Cyt_c_oxase-like_su1_sf"/>
</dbReference>
<dbReference type="Gene3D" id="1.20.210.10">
    <property type="entry name" value="Cytochrome c oxidase-like, subunit I domain"/>
    <property type="match status" value="1"/>
</dbReference>
<organism evidence="2 3">
    <name type="scientific">Winogradskyella thalassocola</name>
    <dbReference type="NCBI Taxonomy" id="262004"/>
    <lineage>
        <taxon>Bacteria</taxon>
        <taxon>Pseudomonadati</taxon>
        <taxon>Bacteroidota</taxon>
        <taxon>Flavobacteriia</taxon>
        <taxon>Flavobacteriales</taxon>
        <taxon>Flavobacteriaceae</taxon>
        <taxon>Winogradskyella</taxon>
    </lineage>
</organism>
<evidence type="ECO:0000256" key="1">
    <source>
        <dbReference type="SAM" id="Phobius"/>
    </source>
</evidence>